<organism evidence="1 2">
    <name type="scientific">Heracleum sosnowskyi</name>
    <dbReference type="NCBI Taxonomy" id="360622"/>
    <lineage>
        <taxon>Eukaryota</taxon>
        <taxon>Viridiplantae</taxon>
        <taxon>Streptophyta</taxon>
        <taxon>Embryophyta</taxon>
        <taxon>Tracheophyta</taxon>
        <taxon>Spermatophyta</taxon>
        <taxon>Magnoliopsida</taxon>
        <taxon>eudicotyledons</taxon>
        <taxon>Gunneridae</taxon>
        <taxon>Pentapetalae</taxon>
        <taxon>asterids</taxon>
        <taxon>campanulids</taxon>
        <taxon>Apiales</taxon>
        <taxon>Apiaceae</taxon>
        <taxon>Apioideae</taxon>
        <taxon>apioid superclade</taxon>
        <taxon>Tordylieae</taxon>
        <taxon>Tordyliinae</taxon>
        <taxon>Heracleum</taxon>
    </lineage>
</organism>
<proteinExistence type="predicted"/>
<dbReference type="EMBL" id="JAUIZM010000002">
    <property type="protein sequence ID" value="KAK1397628.1"/>
    <property type="molecule type" value="Genomic_DNA"/>
</dbReference>
<reference evidence="1" key="1">
    <citation type="submission" date="2023-02" db="EMBL/GenBank/DDBJ databases">
        <title>Genome of toxic invasive species Heracleum sosnowskyi carries increased number of genes despite the absence of recent whole-genome duplications.</title>
        <authorList>
            <person name="Schelkunov M."/>
            <person name="Shtratnikova V."/>
            <person name="Makarenko M."/>
            <person name="Klepikova A."/>
            <person name="Omelchenko D."/>
            <person name="Novikova G."/>
            <person name="Obukhova E."/>
            <person name="Bogdanov V."/>
            <person name="Penin A."/>
            <person name="Logacheva M."/>
        </authorList>
    </citation>
    <scope>NUCLEOTIDE SEQUENCE</scope>
    <source>
        <strain evidence="1">Hsosn_3</strain>
        <tissue evidence="1">Leaf</tissue>
    </source>
</reference>
<dbReference type="InterPro" id="IPR015915">
    <property type="entry name" value="Kelch-typ_b-propeller"/>
</dbReference>
<protein>
    <submittedName>
        <fullName evidence="1">Uncharacterized protein</fullName>
    </submittedName>
</protein>
<evidence type="ECO:0000313" key="2">
    <source>
        <dbReference type="Proteomes" id="UP001237642"/>
    </source>
</evidence>
<dbReference type="SUPFAM" id="SSF117281">
    <property type="entry name" value="Kelch motif"/>
    <property type="match status" value="1"/>
</dbReference>
<keyword evidence="2" id="KW-1185">Reference proteome</keyword>
<reference evidence="1" key="2">
    <citation type="submission" date="2023-05" db="EMBL/GenBank/DDBJ databases">
        <authorList>
            <person name="Schelkunov M.I."/>
        </authorList>
    </citation>
    <scope>NUCLEOTIDE SEQUENCE</scope>
    <source>
        <strain evidence="1">Hsosn_3</strain>
        <tissue evidence="1">Leaf</tissue>
    </source>
</reference>
<dbReference type="Proteomes" id="UP001237642">
    <property type="component" value="Unassembled WGS sequence"/>
</dbReference>
<sequence length="190" mass="21395">MGSVEKEKIVPLTATSGKKEKIEEIEKSCATSSVEKENILLQTLITTAGPIRYTEFYTIDMRKNQVSKCPYALLADSCFSAITCRSYLDLDNDTGVGWKKGPYPSDGPSLNPVVIRFGDKIYVFHRSRLSKFAYVLDPISNEWETLLPPHSVGLFDLQYIRSVLADSQNNRILVHFVSIQSVFAYYPANN</sequence>
<name>A0AAD8J5I2_9APIA</name>
<accession>A0AAD8J5I2</accession>
<gene>
    <name evidence="1" type="ORF">POM88_007491</name>
</gene>
<evidence type="ECO:0000313" key="1">
    <source>
        <dbReference type="EMBL" id="KAK1397628.1"/>
    </source>
</evidence>
<dbReference type="AlphaFoldDB" id="A0AAD8J5I2"/>
<comment type="caution">
    <text evidence="1">The sequence shown here is derived from an EMBL/GenBank/DDBJ whole genome shotgun (WGS) entry which is preliminary data.</text>
</comment>